<accession>A0A0H1BA91</accession>
<feature type="region of interest" description="Disordered" evidence="1">
    <location>
        <begin position="83"/>
        <end position="111"/>
    </location>
</feature>
<dbReference type="AlphaFoldDB" id="A0A0H1BA91"/>
<evidence type="ECO:0000313" key="3">
    <source>
        <dbReference type="Proteomes" id="UP000053573"/>
    </source>
</evidence>
<dbReference type="Proteomes" id="UP000053573">
    <property type="component" value="Unassembled WGS sequence"/>
</dbReference>
<sequence>MSRNGPGALRAWAESHPDETSCPLDLAGRFSVAIFDEAHTIKNCSAQISQTCLNLRPGSVRPGAGPSDRRQHNDGIWFRVNVMSPPTSKKRKGGPSVTIPPTKRNDGGRRLKIDRKPWGEVVSAHNTIALMDGHWAADLDDHPYFLGETIAAEKAKKLIQPTFASLRFPALEIVGIDTESVSHGRAGRMLSGPGGMWWPLVVPAAAGQEAASHDGNMARTSGHHQDNQNSEPMTLSHQNKLMADMDPAYD</sequence>
<comment type="caution">
    <text evidence="2">The sequence shown here is derived from an EMBL/GenBank/DDBJ whole genome shotgun (WGS) entry which is preliminary data.</text>
</comment>
<feature type="region of interest" description="Disordered" evidence="1">
    <location>
        <begin position="208"/>
        <end position="250"/>
    </location>
</feature>
<feature type="compositionally biased region" description="Polar residues" evidence="1">
    <location>
        <begin position="227"/>
        <end position="239"/>
    </location>
</feature>
<dbReference type="EMBL" id="LDEV01002716">
    <property type="protein sequence ID" value="KLJ07932.1"/>
    <property type="molecule type" value="Genomic_DNA"/>
</dbReference>
<reference evidence="3" key="1">
    <citation type="journal article" date="2015" name="PLoS Genet.">
        <title>The dynamic genome and transcriptome of the human fungal pathogen Blastomyces and close relative Emmonsia.</title>
        <authorList>
            <person name="Munoz J.F."/>
            <person name="Gauthier G.M."/>
            <person name="Desjardins C.A."/>
            <person name="Gallo J.E."/>
            <person name="Holder J."/>
            <person name="Sullivan T.D."/>
            <person name="Marty A.J."/>
            <person name="Carmen J.C."/>
            <person name="Chen Z."/>
            <person name="Ding L."/>
            <person name="Gujja S."/>
            <person name="Magrini V."/>
            <person name="Misas E."/>
            <person name="Mitreva M."/>
            <person name="Priest M."/>
            <person name="Saif S."/>
            <person name="Whiston E.A."/>
            <person name="Young S."/>
            <person name="Zeng Q."/>
            <person name="Goldman W.E."/>
            <person name="Mardis E.R."/>
            <person name="Taylor J.W."/>
            <person name="McEwen J.G."/>
            <person name="Clay O.K."/>
            <person name="Klein B.S."/>
            <person name="Cuomo C.A."/>
        </authorList>
    </citation>
    <scope>NUCLEOTIDE SEQUENCE [LARGE SCALE GENOMIC DNA]</scope>
    <source>
        <strain evidence="3">UAMH 139</strain>
    </source>
</reference>
<dbReference type="OrthoDB" id="4170557at2759"/>
<protein>
    <submittedName>
        <fullName evidence="2">Uncharacterized protein</fullName>
    </submittedName>
</protein>
<organism evidence="2 3">
    <name type="scientific">Blastomyces silverae</name>
    <dbReference type="NCBI Taxonomy" id="2060906"/>
    <lineage>
        <taxon>Eukaryota</taxon>
        <taxon>Fungi</taxon>
        <taxon>Dikarya</taxon>
        <taxon>Ascomycota</taxon>
        <taxon>Pezizomycotina</taxon>
        <taxon>Eurotiomycetes</taxon>
        <taxon>Eurotiomycetidae</taxon>
        <taxon>Onygenales</taxon>
        <taxon>Ajellomycetaceae</taxon>
        <taxon>Blastomyces</taxon>
    </lineage>
</organism>
<keyword evidence="3" id="KW-1185">Reference proteome</keyword>
<gene>
    <name evidence="2" type="ORF">EMPG_16589</name>
</gene>
<name>A0A0H1BA91_9EURO</name>
<evidence type="ECO:0000256" key="1">
    <source>
        <dbReference type="SAM" id="MobiDB-lite"/>
    </source>
</evidence>
<evidence type="ECO:0000313" key="2">
    <source>
        <dbReference type="EMBL" id="KLJ07932.1"/>
    </source>
</evidence>
<proteinExistence type="predicted"/>